<dbReference type="VEuPathDB" id="FungiDB:AeMF1_014145"/>
<dbReference type="AlphaFoldDB" id="A0A6G0XEL1"/>
<evidence type="ECO:0000313" key="2">
    <source>
        <dbReference type="Proteomes" id="UP000481153"/>
    </source>
</evidence>
<name>A0A6G0XEL1_9STRA</name>
<reference evidence="1 2" key="1">
    <citation type="submission" date="2019-07" db="EMBL/GenBank/DDBJ databases">
        <title>Genomics analysis of Aphanomyces spp. identifies a new class of oomycete effector associated with host adaptation.</title>
        <authorList>
            <person name="Gaulin E."/>
        </authorList>
    </citation>
    <scope>NUCLEOTIDE SEQUENCE [LARGE SCALE GENOMIC DNA]</scope>
    <source>
        <strain evidence="1 2">ATCC 201684</strain>
    </source>
</reference>
<dbReference type="Proteomes" id="UP000481153">
    <property type="component" value="Unassembled WGS sequence"/>
</dbReference>
<comment type="caution">
    <text evidence="1">The sequence shown here is derived from an EMBL/GenBank/DDBJ whole genome shotgun (WGS) entry which is preliminary data.</text>
</comment>
<evidence type="ECO:0000313" key="1">
    <source>
        <dbReference type="EMBL" id="KAF0738677.1"/>
    </source>
</evidence>
<accession>A0A6G0XEL1</accession>
<keyword evidence="2" id="KW-1185">Reference proteome</keyword>
<dbReference type="EMBL" id="VJMJ01000071">
    <property type="protein sequence ID" value="KAF0738677.1"/>
    <property type="molecule type" value="Genomic_DNA"/>
</dbReference>
<proteinExistence type="predicted"/>
<protein>
    <submittedName>
        <fullName evidence="1">Uncharacterized protein</fullName>
    </submittedName>
</protein>
<gene>
    <name evidence="1" type="ORF">Ae201684_005604</name>
</gene>
<organism evidence="1 2">
    <name type="scientific">Aphanomyces euteiches</name>
    <dbReference type="NCBI Taxonomy" id="100861"/>
    <lineage>
        <taxon>Eukaryota</taxon>
        <taxon>Sar</taxon>
        <taxon>Stramenopiles</taxon>
        <taxon>Oomycota</taxon>
        <taxon>Saprolegniomycetes</taxon>
        <taxon>Saprolegniales</taxon>
        <taxon>Verrucalvaceae</taxon>
        <taxon>Aphanomyces</taxon>
    </lineage>
</organism>
<sequence>MGDKLLQRATLVVPRRSQGRFFSSVQKIHFNFDCWRLIHNSGMTWRVIERRAIQIHQQDICRFVNELDSVIWSQRNLVFLDEVSFDNRGMLRRRGYAMRGERVIIRGRVQ</sequence>